<evidence type="ECO:0000313" key="2">
    <source>
        <dbReference type="EMBL" id="CEA17205.1"/>
    </source>
</evidence>
<dbReference type="AlphaFoldDB" id="A0A078MYQ1"/>
<dbReference type="InParanoid" id="A0A078MYQ1"/>
<name>A0A078MYQ1_BLUG1</name>
<feature type="chain" id="PRO_5001742618" evidence="1">
    <location>
        <begin position="29"/>
        <end position="303"/>
    </location>
</feature>
<accession>A0A078MYQ1</accession>
<dbReference type="EMBL" id="CAUH01004460">
    <property type="protein sequence ID" value="CEA17205.1"/>
    <property type="molecule type" value="Genomic_DNA"/>
</dbReference>
<gene>
    <name evidence="2" type="primary">CSEP0418</name>
</gene>
<dbReference type="Proteomes" id="UP000015441">
    <property type="component" value="Unassembled WGS sequence"/>
</dbReference>
<evidence type="ECO:0000256" key="1">
    <source>
        <dbReference type="SAM" id="SignalP"/>
    </source>
</evidence>
<reference evidence="2 3" key="1">
    <citation type="journal article" date="2010" name="Science">
        <title>Genome expansion and gene loss in powdery mildew fungi reveal tradeoffs in extreme parasitism.</title>
        <authorList>
            <person name="Spanu P.D."/>
            <person name="Abbott J.C."/>
            <person name="Amselem J."/>
            <person name="Burgis T.A."/>
            <person name="Soanes D.M."/>
            <person name="Stueber K."/>
            <person name="Ver Loren van Themaat E."/>
            <person name="Brown J.K.M."/>
            <person name="Butcher S.A."/>
            <person name="Gurr S.J."/>
            <person name="Lebrun M.-H."/>
            <person name="Ridout C.J."/>
            <person name="Schulze-Lefert P."/>
            <person name="Talbot N.J."/>
            <person name="Ahmadinejad N."/>
            <person name="Ametz C."/>
            <person name="Barton G.R."/>
            <person name="Benjdia M."/>
            <person name="Bidzinski P."/>
            <person name="Bindschedler L.V."/>
            <person name="Both M."/>
            <person name="Brewer M.T."/>
            <person name="Cadle-Davidson L."/>
            <person name="Cadle-Davidson M.M."/>
            <person name="Collemare J."/>
            <person name="Cramer R."/>
            <person name="Frenkel O."/>
            <person name="Godfrey D."/>
            <person name="Harriman J."/>
            <person name="Hoede C."/>
            <person name="King B.C."/>
            <person name="Klages S."/>
            <person name="Kleemann J."/>
            <person name="Knoll D."/>
            <person name="Koti P.S."/>
            <person name="Kreplak J."/>
            <person name="Lopez-Ruiz F.J."/>
            <person name="Lu X."/>
            <person name="Maekawa T."/>
            <person name="Mahanil S."/>
            <person name="Micali C."/>
            <person name="Milgroom M.G."/>
            <person name="Montana G."/>
            <person name="Noir S."/>
            <person name="O'Connell R.J."/>
            <person name="Oberhaensli S."/>
            <person name="Parlange F."/>
            <person name="Pedersen C."/>
            <person name="Quesneville H."/>
            <person name="Reinhardt R."/>
            <person name="Rott M."/>
            <person name="Sacristan S."/>
            <person name="Schmidt S.M."/>
            <person name="Schoen M."/>
            <person name="Skamnioti P."/>
            <person name="Sommer H."/>
            <person name="Stephens A."/>
            <person name="Takahara H."/>
            <person name="Thordal-Christensen H."/>
            <person name="Vigouroux M."/>
            <person name="Wessling R."/>
            <person name="Wicker T."/>
            <person name="Panstruga R."/>
        </authorList>
    </citation>
    <scope>NUCLEOTIDE SEQUENCE [LARGE SCALE GENOMIC DNA]</scope>
    <source>
        <strain evidence="2">DH14</strain>
    </source>
</reference>
<comment type="caution">
    <text evidence="2">The sequence shown here is derived from an EMBL/GenBank/DDBJ whole genome shotgun (WGS) entry which is preliminary data.</text>
</comment>
<feature type="signal peptide" evidence="1">
    <location>
        <begin position="1"/>
        <end position="28"/>
    </location>
</feature>
<organism evidence="2 3">
    <name type="scientific">Blumeria graminis f. sp. hordei (strain DH14)</name>
    <name type="common">Barley powdery mildew</name>
    <name type="synonym">Oidium monilioides f. sp. hordei</name>
    <dbReference type="NCBI Taxonomy" id="546991"/>
    <lineage>
        <taxon>Eukaryota</taxon>
        <taxon>Fungi</taxon>
        <taxon>Dikarya</taxon>
        <taxon>Ascomycota</taxon>
        <taxon>Pezizomycotina</taxon>
        <taxon>Leotiomycetes</taxon>
        <taxon>Erysiphales</taxon>
        <taxon>Erysiphaceae</taxon>
        <taxon>Blumeria</taxon>
        <taxon>Blumeria hordei</taxon>
    </lineage>
</organism>
<proteinExistence type="predicted"/>
<keyword evidence="1" id="KW-0732">Signal</keyword>
<evidence type="ECO:0000313" key="3">
    <source>
        <dbReference type="Proteomes" id="UP000015441"/>
    </source>
</evidence>
<keyword evidence="3" id="KW-1185">Reference proteome</keyword>
<protein>
    <submittedName>
        <fullName evidence="2">CSEP0418 putative effector protein</fullName>
    </submittedName>
</protein>
<sequence length="303" mass="35155">MKNLYHTFRCQSILLKAIFFMLLTSANASLTLQYVKRSMEPGYHCHNKLYSFGEIEKVRKLACKAFLSTRDDARRPIVRQEYINVENLIYEWSLPANPTINPTIHPTDQTRKYTGKIIFNNRCELIDVACYERKTKQEYLCQKVSKVSSSTTSGDDKVLEEPFVQCGSLALKTEEIREYARSKSFDSLLEFHEVRETLGRIDGPWKRALFSKELIIRHRSNDILYEIVVDKHDEVRGMVVTHHISRKLTSAEAHDGEIIKGPRKAKLKKHTIRLVCFFHKTFPLLRPALISDVSNPLKRKALV</sequence>
<dbReference type="OrthoDB" id="10348410at2759"/>